<sequence length="1819" mass="188300">MPTTAETVVAADPTARPNPGLVAAALRAGGTGLLDVSDPADLRAAHAELVRRRATAAWLRPGPALDAVADEAEADVVVLALDDRDLDPTALVARWAAPGRRLIAQVTDRSSARDAAAAGFDGLLASGCEAGGRVGTTEAFVLLQQTLDLGLPVWLRGGIGLHTAAAVVAGGGAGVVVDTQLGLLRESLLDETTRGALRAMDGSETRVVAGHRFFTRPDLPAARVTDEADRDEVAGLLGHDVLTDLVPFGQDSAVAARWAERFVTVGGAVQGLRTSVEEHLAAATAAPPLAPGAGLAAAHGTTYPIAQGPMTRVSDRAGFADAVASGGGLPFLALALLPGHEVRDLLTETAALLGDKPWGVGLLGFAPPELLAEQLAVVHEVAPPFALVAGGRPSQSAALEAAGIGAYLHVPSPGLLDRFLADGARSFVFEGRECGGHVGPRSSFALWEAQVERLMSVDDPENLRVLLAGGIHDARSAAMAGAALAPLAARGAQVGVLMGTAYLFTTEAVEAEAIQPAFQQVAVDCDTTVLLETAPGHATRCVETDFVRAFAARRDELVAAGVDAKQRWAELEQLNLGRLRIASKGLTRGDDGLERVDEEQQRAEGMYMIGEVATLRHEITTVAELHAEVSAGSAAWTQDLAAATTDAAPRAEVTEPDPFDIAIVGMESFFPGAVGAEQFWANVVAGGDHVTEVPSERWDAELYYDAAATGRSAGHKTPSKWGGFIEAIGFDPLAYGIPPASLAAIEPVQLLSLEVASRALADAGYATRDFDRERASVVFGAESGNELGGMYGVRAFLPQLFGEVPDELQEWLPTLSEDSFPGVLANVIAGRIANRLDLGGVNYTVDAACGSSLAALDAACKELRTGASDLVIAGGADLHNGLNDYLMFSSVHALSPTGRCRTFDAAADGIALGEGIAAVVLKRRVDAERDGDRIYAIIDAVAGSSDGRHLGLTAPRKEGQQRAVVRALETSGVDLREVGLVEAHGTGTVVGDRTEMATLTELFAEADVAPGAVVLGSVKSQIGHTKCAAGLAGLIKVAKAVHHAVLPPTINLVQPNPYYDAEASPFRFHDKPRPWAAETRRAGVSAFGFGGTNFHAVVSSYDAGDRPAFGLTDWPAELFVVRGATEADAAKILTGLRSTVSALETSDPGQQRHRLRDLAYAVSRQGRGPVRAAFVASSWAEVLRHLDAVESDGLGAAEADERGQVAFLYPGQGSQRPGMLNDLFVTFGGLDDLLRAGERWTDAMFPSTAFTAEQRAAQKAAITATDVAQPTLGLAALAMTRLLRRVGVTPDVAGGHSYGELPALAAAGVFDDATLLALSAARGAAVLGAVEQSGGDPGTMAAVSLTLPEVTERLAAWPDLVVANHNAPRQVVVSGPTTSVRAAVEAWEADGVRATLIPVACAFHSPLVAHASELLAERLAEVEVGTPAFPVWSNATAEPYPTDDPAAVRSLLADQVAEGVRFVDQVESMYAAGVRTFVEAGPGRVLTGQVTKILGDRPHHVVACDVPGEPGLRRFLEALAQLALLGVPVEEGALFEGRARVADLRAWPLRAPNWTVDGAFVRGPDGQALRNSFQPASTMPALQRAAAPVAPVAAPLDAPQPATAPAAASVGSPLQPTVIDGEGTLMTEFTSAPAPAPAGPAPAVQGADAVVHEYLRSMRQVVAAERDVLLRYLGAPVTAPTATTATASVAVQQPATDAATAAQGVRAVEAAPVTQAAPAVQPVQAAPAASAAEAAAPRHTDGAPADTVRMTSGETAAPSSTPPSSVDLMAAVQEVVSERTGYPVDMLEPDLDLEADLSIDSIKRIEIVGELATRVGLGG</sequence>
<dbReference type="Pfam" id="PF00698">
    <property type="entry name" value="Acyl_transf_1"/>
    <property type="match status" value="1"/>
</dbReference>
<keyword evidence="5" id="KW-1185">Reference proteome</keyword>
<feature type="compositionally biased region" description="Low complexity" evidence="2">
    <location>
        <begin position="1755"/>
        <end position="1765"/>
    </location>
</feature>
<dbReference type="SUPFAM" id="SSF47336">
    <property type="entry name" value="ACP-like"/>
    <property type="match status" value="1"/>
</dbReference>
<dbReference type="SMART" id="SM00827">
    <property type="entry name" value="PKS_AT"/>
    <property type="match status" value="1"/>
</dbReference>
<reference evidence="4 5" key="1">
    <citation type="submission" date="2020-10" db="EMBL/GenBank/DDBJ databases">
        <title>Nocardioides sp. isolated from sludge.</title>
        <authorList>
            <person name="Zhang X."/>
        </authorList>
    </citation>
    <scope>NUCLEOTIDE SEQUENCE [LARGE SCALE GENOMIC DNA]</scope>
    <source>
        <strain evidence="4 5">Y6</strain>
    </source>
</reference>
<dbReference type="InterPro" id="IPR014031">
    <property type="entry name" value="Ketoacyl_synth_C"/>
</dbReference>
<keyword evidence="4" id="KW-0012">Acyltransferase</keyword>
<dbReference type="InterPro" id="IPR020841">
    <property type="entry name" value="PKS_Beta-ketoAc_synthase_dom"/>
</dbReference>
<dbReference type="SUPFAM" id="SSF51412">
    <property type="entry name" value="Inosine monophosphate dehydrogenase (IMPDH)"/>
    <property type="match status" value="2"/>
</dbReference>
<dbReference type="InterPro" id="IPR001227">
    <property type="entry name" value="Ac_transferase_dom_sf"/>
</dbReference>
<gene>
    <name evidence="4" type="ORF">IEQ44_05420</name>
</gene>
<dbReference type="PANTHER" id="PTHR43074:SF1">
    <property type="entry name" value="BETA-KETOACYL SYNTHASE FAMILY PROTEIN-RELATED"/>
    <property type="match status" value="1"/>
</dbReference>
<dbReference type="InterPro" id="IPR014043">
    <property type="entry name" value="Acyl_transferase_dom"/>
</dbReference>
<dbReference type="InterPro" id="IPR052568">
    <property type="entry name" value="PKS-FAS_Synthase"/>
</dbReference>
<dbReference type="InterPro" id="IPR032821">
    <property type="entry name" value="PKS_assoc"/>
</dbReference>
<dbReference type="Gene3D" id="3.20.20.70">
    <property type="entry name" value="Aldolase class I"/>
    <property type="match status" value="2"/>
</dbReference>
<dbReference type="InterPro" id="IPR016039">
    <property type="entry name" value="Thiolase-like"/>
</dbReference>
<dbReference type="SUPFAM" id="SSF55048">
    <property type="entry name" value="Probable ACP-binding domain of malonyl-CoA ACP transacylase"/>
    <property type="match status" value="1"/>
</dbReference>
<dbReference type="InterPro" id="IPR036736">
    <property type="entry name" value="ACP-like_sf"/>
</dbReference>
<dbReference type="CDD" id="cd00833">
    <property type="entry name" value="PKS"/>
    <property type="match status" value="1"/>
</dbReference>
<dbReference type="SUPFAM" id="SSF53901">
    <property type="entry name" value="Thiolase-like"/>
    <property type="match status" value="1"/>
</dbReference>
<dbReference type="SMART" id="SM00825">
    <property type="entry name" value="PKS_KS"/>
    <property type="match status" value="1"/>
</dbReference>
<dbReference type="InterPro" id="IPR014030">
    <property type="entry name" value="Ketoacyl_synth_N"/>
</dbReference>
<comment type="caution">
    <text evidence="4">The sequence shown here is derived from an EMBL/GenBank/DDBJ whole genome shotgun (WGS) entry which is preliminary data.</text>
</comment>
<keyword evidence="1" id="KW-0808">Transferase</keyword>
<dbReference type="Gene3D" id="3.40.366.10">
    <property type="entry name" value="Malonyl-Coenzyme A Acyl Carrier Protein, domain 2"/>
    <property type="match status" value="1"/>
</dbReference>
<protein>
    <submittedName>
        <fullName evidence="4">Acyltransferase domain-containing protein</fullName>
    </submittedName>
</protein>
<dbReference type="Gene3D" id="1.10.1200.10">
    <property type="entry name" value="ACP-like"/>
    <property type="match status" value="1"/>
</dbReference>
<dbReference type="Pfam" id="PF03060">
    <property type="entry name" value="NMO"/>
    <property type="match status" value="1"/>
</dbReference>
<evidence type="ECO:0000313" key="4">
    <source>
        <dbReference type="EMBL" id="MBE7324084.1"/>
    </source>
</evidence>
<name>A0ABR9RR97_9ACTN</name>
<dbReference type="SUPFAM" id="SSF52151">
    <property type="entry name" value="FabD/lysophospholipase-like"/>
    <property type="match status" value="1"/>
</dbReference>
<evidence type="ECO:0000256" key="1">
    <source>
        <dbReference type="ARBA" id="ARBA00022679"/>
    </source>
</evidence>
<dbReference type="PANTHER" id="PTHR43074">
    <property type="entry name" value="OMEGA-3 POLYUNSATURATED FATTY ACID SYNTHASE PFAB-RELATED"/>
    <property type="match status" value="1"/>
</dbReference>
<dbReference type="InterPro" id="IPR016035">
    <property type="entry name" value="Acyl_Trfase/lysoPLipase"/>
</dbReference>
<dbReference type="Pfam" id="PF02801">
    <property type="entry name" value="Ketoacyl-synt_C"/>
    <property type="match status" value="1"/>
</dbReference>
<dbReference type="Proteomes" id="UP000756387">
    <property type="component" value="Unassembled WGS sequence"/>
</dbReference>
<dbReference type="Gene3D" id="3.40.47.10">
    <property type="match status" value="1"/>
</dbReference>
<dbReference type="Pfam" id="PF16197">
    <property type="entry name" value="KAsynt_C_assoc"/>
    <property type="match status" value="1"/>
</dbReference>
<feature type="region of interest" description="Disordered" evidence="2">
    <location>
        <begin position="1728"/>
        <end position="1765"/>
    </location>
</feature>
<dbReference type="EMBL" id="JADCSA010000004">
    <property type="protein sequence ID" value="MBE7324084.1"/>
    <property type="molecule type" value="Genomic_DNA"/>
</dbReference>
<dbReference type="InterPro" id="IPR013785">
    <property type="entry name" value="Aldolase_TIM"/>
</dbReference>
<evidence type="ECO:0000313" key="5">
    <source>
        <dbReference type="Proteomes" id="UP000756387"/>
    </source>
</evidence>
<accession>A0ABR9RR97</accession>
<organism evidence="4 5">
    <name type="scientific">Nocardioides malaquae</name>
    <dbReference type="NCBI Taxonomy" id="2773426"/>
    <lineage>
        <taxon>Bacteria</taxon>
        <taxon>Bacillati</taxon>
        <taxon>Actinomycetota</taxon>
        <taxon>Actinomycetes</taxon>
        <taxon>Propionibacteriales</taxon>
        <taxon>Nocardioidaceae</taxon>
        <taxon>Nocardioides</taxon>
    </lineage>
</organism>
<evidence type="ECO:0000259" key="3">
    <source>
        <dbReference type="PROSITE" id="PS52004"/>
    </source>
</evidence>
<evidence type="ECO:0000256" key="2">
    <source>
        <dbReference type="SAM" id="MobiDB-lite"/>
    </source>
</evidence>
<dbReference type="RefSeq" id="WP_193637422.1">
    <property type="nucleotide sequence ID" value="NZ_JADCSA010000004.1"/>
</dbReference>
<feature type="domain" description="Ketosynthase family 3 (KS3)" evidence="3">
    <location>
        <begin position="658"/>
        <end position="1100"/>
    </location>
</feature>
<dbReference type="PROSITE" id="PS52004">
    <property type="entry name" value="KS3_2"/>
    <property type="match status" value="1"/>
</dbReference>
<feature type="non-terminal residue" evidence="4">
    <location>
        <position position="1819"/>
    </location>
</feature>
<proteinExistence type="predicted"/>
<dbReference type="InterPro" id="IPR016036">
    <property type="entry name" value="Malonyl_transacylase_ACP-bd"/>
</dbReference>
<dbReference type="Pfam" id="PF00109">
    <property type="entry name" value="ketoacyl-synt"/>
    <property type="match status" value="1"/>
</dbReference>
<dbReference type="GO" id="GO:0016746">
    <property type="term" value="F:acyltransferase activity"/>
    <property type="evidence" value="ECO:0007669"/>
    <property type="project" value="UniProtKB-KW"/>
</dbReference>